<dbReference type="STRING" id="589385.SAMN05421504_11531"/>
<feature type="domain" description="Mammalian cell entry C-terminal" evidence="2">
    <location>
        <begin position="116"/>
        <end position="300"/>
    </location>
</feature>
<dbReference type="Pfam" id="PF11887">
    <property type="entry name" value="Mce4_CUP1"/>
    <property type="match status" value="1"/>
</dbReference>
<dbReference type="PANTHER" id="PTHR33371:SF16">
    <property type="entry name" value="MCE-FAMILY PROTEIN MCE3F"/>
    <property type="match status" value="1"/>
</dbReference>
<sequence>MRIWLSVVGLVTVFAVGLTYLLLGVVRIDPTAEVMTMRVNLAQSGGLLGRSDVTFRGYRVGNVKQIQLVPGGVAVDIEVDSAAKIPADTEAVVASLSAAGEQYLDFRPRTDAGPFLANGSVIEEKNTSTPTPFAQLLGHVNGLAGQVDPRKLTLVIDELAKAFNGAGPDLKKLLDGGDFLLAGLEGVLPETVSILNNSSVVLDTANGLTDELARLGTAGVRLGDQLRKSDPEIRTLLDHSPAAFDLVDGLIKENQPTMAALLGDLSTVSEVVSMRLPAISAFLPELANGGNALAAIVRGGAIQTLVDAYPRAGCDYHTPRRPPTIGGSPPPPLDVHCTDTRVTVQQRGAQNAPRPGEPVPVPVPVPAPAAPEVTSWFTRYPQLLGQ</sequence>
<gene>
    <name evidence="3" type="ORF">SAMN05421504_11531</name>
</gene>
<evidence type="ECO:0000313" key="3">
    <source>
        <dbReference type="EMBL" id="SDZ40310.1"/>
    </source>
</evidence>
<keyword evidence="4" id="KW-1185">Reference proteome</keyword>
<dbReference type="RefSeq" id="WP_091299581.1">
    <property type="nucleotide sequence ID" value="NZ_FNON01000015.1"/>
</dbReference>
<dbReference type="InterPro" id="IPR024516">
    <property type="entry name" value="Mce_C"/>
</dbReference>
<organism evidence="3 4">
    <name type="scientific">Amycolatopsis xylanica</name>
    <dbReference type="NCBI Taxonomy" id="589385"/>
    <lineage>
        <taxon>Bacteria</taxon>
        <taxon>Bacillati</taxon>
        <taxon>Actinomycetota</taxon>
        <taxon>Actinomycetes</taxon>
        <taxon>Pseudonocardiales</taxon>
        <taxon>Pseudonocardiaceae</taxon>
        <taxon>Amycolatopsis</taxon>
    </lineage>
</organism>
<proteinExistence type="predicted"/>
<accession>A0A1H3SRG8</accession>
<feature type="domain" description="Mce/MlaD" evidence="1">
    <location>
        <begin position="36"/>
        <end position="108"/>
    </location>
</feature>
<dbReference type="AlphaFoldDB" id="A0A1H3SRG8"/>
<evidence type="ECO:0000313" key="4">
    <source>
        <dbReference type="Proteomes" id="UP000199515"/>
    </source>
</evidence>
<dbReference type="OrthoDB" id="3606263at2"/>
<protein>
    <submittedName>
        <fullName evidence="3">Virulence factor Mce family protein</fullName>
    </submittedName>
</protein>
<dbReference type="InterPro" id="IPR003399">
    <property type="entry name" value="Mce/MlaD"/>
</dbReference>
<dbReference type="PANTHER" id="PTHR33371">
    <property type="entry name" value="INTERMEMBRANE PHOSPHOLIPID TRANSPORT SYSTEM BINDING PROTEIN MLAD-RELATED"/>
    <property type="match status" value="1"/>
</dbReference>
<dbReference type="GO" id="GO:0005576">
    <property type="term" value="C:extracellular region"/>
    <property type="evidence" value="ECO:0007669"/>
    <property type="project" value="TreeGrafter"/>
</dbReference>
<dbReference type="EMBL" id="FNON01000015">
    <property type="protein sequence ID" value="SDZ40310.1"/>
    <property type="molecule type" value="Genomic_DNA"/>
</dbReference>
<name>A0A1H3SRG8_9PSEU</name>
<dbReference type="NCBIfam" id="TIGR00996">
    <property type="entry name" value="Mtu_fam_mce"/>
    <property type="match status" value="1"/>
</dbReference>
<dbReference type="InterPro" id="IPR052336">
    <property type="entry name" value="MlaD_Phospholipid_Transporter"/>
</dbReference>
<reference evidence="3 4" key="1">
    <citation type="submission" date="2016-10" db="EMBL/GenBank/DDBJ databases">
        <authorList>
            <person name="de Groot N.N."/>
        </authorList>
    </citation>
    <scope>NUCLEOTIDE SEQUENCE [LARGE SCALE GENOMIC DNA]</scope>
    <source>
        <strain evidence="3 4">CPCC 202699</strain>
    </source>
</reference>
<dbReference type="Proteomes" id="UP000199515">
    <property type="component" value="Unassembled WGS sequence"/>
</dbReference>
<evidence type="ECO:0000259" key="2">
    <source>
        <dbReference type="Pfam" id="PF11887"/>
    </source>
</evidence>
<evidence type="ECO:0000259" key="1">
    <source>
        <dbReference type="Pfam" id="PF02470"/>
    </source>
</evidence>
<dbReference type="InterPro" id="IPR005693">
    <property type="entry name" value="Mce"/>
</dbReference>
<dbReference type="Pfam" id="PF02470">
    <property type="entry name" value="MlaD"/>
    <property type="match status" value="1"/>
</dbReference>